<evidence type="ECO:0008006" key="5">
    <source>
        <dbReference type="Google" id="ProtNLM"/>
    </source>
</evidence>
<dbReference type="AlphaFoldDB" id="A0A7N2KT32"/>
<accession>A0A7N2KT32</accession>
<feature type="signal peptide" evidence="2">
    <location>
        <begin position="1"/>
        <end position="25"/>
    </location>
</feature>
<evidence type="ECO:0000313" key="4">
    <source>
        <dbReference type="Proteomes" id="UP000594261"/>
    </source>
</evidence>
<keyword evidence="2" id="KW-0732">Signal</keyword>
<feature type="compositionally biased region" description="Polar residues" evidence="1">
    <location>
        <begin position="31"/>
        <end position="44"/>
    </location>
</feature>
<proteinExistence type="predicted"/>
<dbReference type="InParanoid" id="A0A7N2KT32"/>
<reference evidence="3" key="2">
    <citation type="submission" date="2021-01" db="UniProtKB">
        <authorList>
            <consortium name="EnsemblPlants"/>
        </authorList>
    </citation>
    <scope>IDENTIFICATION</scope>
</reference>
<dbReference type="Proteomes" id="UP000594261">
    <property type="component" value="Chromosome 2"/>
</dbReference>
<feature type="chain" id="PRO_5029812392" description="Glycine-rich protein" evidence="2">
    <location>
        <begin position="26"/>
        <end position="119"/>
    </location>
</feature>
<name>A0A7N2KT32_QUELO</name>
<feature type="region of interest" description="Disordered" evidence="1">
    <location>
        <begin position="27"/>
        <end position="76"/>
    </location>
</feature>
<keyword evidence="4" id="KW-1185">Reference proteome</keyword>
<dbReference type="Gramene" id="QL02p010690:mrna">
    <property type="protein sequence ID" value="QL02p010690:mrna"/>
    <property type="gene ID" value="QL02p010690"/>
</dbReference>
<evidence type="ECO:0000256" key="2">
    <source>
        <dbReference type="SAM" id="SignalP"/>
    </source>
</evidence>
<evidence type="ECO:0000256" key="1">
    <source>
        <dbReference type="SAM" id="MobiDB-lite"/>
    </source>
</evidence>
<reference evidence="4" key="1">
    <citation type="journal article" date="2016" name="G3 (Bethesda)">
        <title>First Draft Assembly and Annotation of the Genome of a California Endemic Oak Quercus lobata Nee (Fagaceae).</title>
        <authorList>
            <person name="Sork V.L."/>
            <person name="Fitz-Gibbon S.T."/>
            <person name="Puiu D."/>
            <person name="Crepeau M."/>
            <person name="Gugger P.F."/>
            <person name="Sherman R."/>
            <person name="Stevens K."/>
            <person name="Langley C.H."/>
            <person name="Pellegrini M."/>
            <person name="Salzberg S.L."/>
        </authorList>
    </citation>
    <scope>NUCLEOTIDE SEQUENCE [LARGE SCALE GENOMIC DNA]</scope>
    <source>
        <strain evidence="4">cv. SW786</strain>
    </source>
</reference>
<protein>
    <recommendedName>
        <fullName evidence="5">Glycine-rich protein</fullName>
    </recommendedName>
</protein>
<feature type="compositionally biased region" description="Gly residues" evidence="1">
    <location>
        <begin position="49"/>
        <end position="59"/>
    </location>
</feature>
<dbReference type="EnsemblPlants" id="QL02p010690:mrna">
    <property type="protein sequence ID" value="QL02p010690:mrna"/>
    <property type="gene ID" value="QL02p010690"/>
</dbReference>
<sequence>MDTNHTIRFTWVVLFIAIGVIGMKGDEIGNGTANSQSNTTSLALQGNEDTGGGGGGGGRWRWWGGERRGGESEGGEVEEVVVVDGDGDGDGGVEVEGVVGINGVVEDNQNMVKEREEEE</sequence>
<organism evidence="3 4">
    <name type="scientific">Quercus lobata</name>
    <name type="common">Valley oak</name>
    <dbReference type="NCBI Taxonomy" id="97700"/>
    <lineage>
        <taxon>Eukaryota</taxon>
        <taxon>Viridiplantae</taxon>
        <taxon>Streptophyta</taxon>
        <taxon>Embryophyta</taxon>
        <taxon>Tracheophyta</taxon>
        <taxon>Spermatophyta</taxon>
        <taxon>Magnoliopsida</taxon>
        <taxon>eudicotyledons</taxon>
        <taxon>Gunneridae</taxon>
        <taxon>Pentapetalae</taxon>
        <taxon>rosids</taxon>
        <taxon>fabids</taxon>
        <taxon>Fagales</taxon>
        <taxon>Fagaceae</taxon>
        <taxon>Quercus</taxon>
    </lineage>
</organism>
<evidence type="ECO:0000313" key="3">
    <source>
        <dbReference type="EnsemblPlants" id="QL02p010690:mrna"/>
    </source>
</evidence>